<dbReference type="OMA" id="NQLFFHQ"/>
<reference evidence="6" key="1">
    <citation type="journal article" date="2012" name="MBio">
        <title>Comparative genome analysis of Trichophyton rubrum and related dermatophytes reveals candidate genes involved in infection.</title>
        <authorList>
            <person name="Martinez D.A."/>
            <person name="Oliver B.G."/>
            <person name="Graeser Y."/>
            <person name="Goldberg J.M."/>
            <person name="Li W."/>
            <person name="Martinez-Rossi N.M."/>
            <person name="Monod M."/>
            <person name="Shelest E."/>
            <person name="Barton R.C."/>
            <person name="Birch E."/>
            <person name="Brakhage A.A."/>
            <person name="Chen Z."/>
            <person name="Gurr S.J."/>
            <person name="Heiman D."/>
            <person name="Heitman J."/>
            <person name="Kosti I."/>
            <person name="Rossi A."/>
            <person name="Saif S."/>
            <person name="Samalova M."/>
            <person name="Saunders C.W."/>
            <person name="Shea T."/>
            <person name="Summerbell R.C."/>
            <person name="Xu J."/>
            <person name="Young S."/>
            <person name="Zeng Q."/>
            <person name="Birren B.W."/>
            <person name="Cuomo C.A."/>
            <person name="White T.C."/>
        </authorList>
    </citation>
    <scope>NUCLEOTIDE SEQUENCE [LARGE SCALE GENOMIC DNA]</scope>
    <source>
        <strain evidence="6">ATCC MYA-4604 / CBS 118893</strain>
    </source>
</reference>
<evidence type="ECO:0000256" key="1">
    <source>
        <dbReference type="ARBA" id="ARBA00009422"/>
    </source>
</evidence>
<feature type="domain" description="VPS8-like TPR-like repeats" evidence="4">
    <location>
        <begin position="1273"/>
        <end position="1475"/>
    </location>
</feature>
<dbReference type="FunCoup" id="E4V0A7">
    <property type="interactions" value="87"/>
</dbReference>
<dbReference type="Pfam" id="PF23410">
    <property type="entry name" value="Beta-prop_VPS8"/>
    <property type="match status" value="1"/>
</dbReference>
<keyword evidence="6" id="KW-1185">Reference proteome</keyword>
<evidence type="ECO:0000313" key="6">
    <source>
        <dbReference type="Proteomes" id="UP000002669"/>
    </source>
</evidence>
<organism evidence="6">
    <name type="scientific">Arthroderma gypseum (strain ATCC MYA-4604 / CBS 118893)</name>
    <name type="common">Microsporum gypseum</name>
    <dbReference type="NCBI Taxonomy" id="535722"/>
    <lineage>
        <taxon>Eukaryota</taxon>
        <taxon>Fungi</taxon>
        <taxon>Dikarya</taxon>
        <taxon>Ascomycota</taxon>
        <taxon>Pezizomycotina</taxon>
        <taxon>Eurotiomycetes</taxon>
        <taxon>Eurotiomycetidae</taxon>
        <taxon>Onygenales</taxon>
        <taxon>Arthrodermataceae</taxon>
        <taxon>Nannizzia</taxon>
    </lineage>
</organism>
<dbReference type="STRING" id="535722.E4V0A7"/>
<feature type="compositionally biased region" description="Acidic residues" evidence="2">
    <location>
        <begin position="8"/>
        <end position="18"/>
    </location>
</feature>
<protein>
    <submittedName>
        <fullName evidence="5">Uncharacterized protein</fullName>
    </submittedName>
</protein>
<evidence type="ECO:0000256" key="2">
    <source>
        <dbReference type="SAM" id="MobiDB-lite"/>
    </source>
</evidence>
<dbReference type="InterPro" id="IPR045111">
    <property type="entry name" value="Vps41/Vps8"/>
</dbReference>
<dbReference type="eggNOG" id="KOG2079">
    <property type="taxonomic scope" value="Eukaryota"/>
</dbReference>
<dbReference type="VEuPathDB" id="FungiDB:MGYG_06043"/>
<dbReference type="GeneID" id="10026750"/>
<dbReference type="PANTHER" id="PTHR12616:SF8">
    <property type="entry name" value="VACUOLAR PROTEIN SORTING-ASSOCIATED PROTEIN 8 HOMOLOG"/>
    <property type="match status" value="1"/>
</dbReference>
<dbReference type="InterPro" id="IPR019775">
    <property type="entry name" value="WD40_repeat_CS"/>
</dbReference>
<gene>
    <name evidence="5" type="ORF">MGYG_06043</name>
</gene>
<dbReference type="InterPro" id="IPR015943">
    <property type="entry name" value="WD40/YVTN_repeat-like_dom_sf"/>
</dbReference>
<dbReference type="Pfam" id="PF25066">
    <property type="entry name" value="TPR_VPS8_2"/>
    <property type="match status" value="1"/>
</dbReference>
<dbReference type="InParanoid" id="E4V0A7"/>
<dbReference type="PANTHER" id="PTHR12616">
    <property type="entry name" value="VACUOLAR PROTEIN SORTING VPS41"/>
    <property type="match status" value="1"/>
</dbReference>
<dbReference type="PROSITE" id="PS00678">
    <property type="entry name" value="WD_REPEATS_1"/>
    <property type="match status" value="1"/>
</dbReference>
<dbReference type="SUPFAM" id="SSF50978">
    <property type="entry name" value="WD40 repeat-like"/>
    <property type="match status" value="1"/>
</dbReference>
<dbReference type="InterPro" id="IPR025941">
    <property type="entry name" value="Vps8_central_dom"/>
</dbReference>
<dbReference type="Gene3D" id="2.130.10.10">
    <property type="entry name" value="YVTN repeat-like/Quinoprotein amine dehydrogenase"/>
    <property type="match status" value="1"/>
</dbReference>
<dbReference type="HOGENOM" id="CLU_000917_0_0_1"/>
<dbReference type="EMBL" id="DS989826">
    <property type="protein sequence ID" value="EFR03044.1"/>
    <property type="molecule type" value="Genomic_DNA"/>
</dbReference>
<feature type="region of interest" description="Disordered" evidence="2">
    <location>
        <begin position="1"/>
        <end position="148"/>
    </location>
</feature>
<dbReference type="Proteomes" id="UP000002669">
    <property type="component" value="Unassembled WGS sequence"/>
</dbReference>
<name>E4V0A7_ARTGP</name>
<feature type="compositionally biased region" description="Acidic residues" evidence="2">
    <location>
        <begin position="28"/>
        <end position="39"/>
    </location>
</feature>
<evidence type="ECO:0000313" key="5">
    <source>
        <dbReference type="EMBL" id="EFR03044.1"/>
    </source>
</evidence>
<feature type="compositionally biased region" description="Basic and acidic residues" evidence="2">
    <location>
        <begin position="89"/>
        <end position="106"/>
    </location>
</feature>
<accession>E4V0A7</accession>
<dbReference type="GO" id="GO:0030897">
    <property type="term" value="C:HOPS complex"/>
    <property type="evidence" value="ECO:0007669"/>
    <property type="project" value="TreeGrafter"/>
</dbReference>
<dbReference type="RefSeq" id="XP_003171498.1">
    <property type="nucleotide sequence ID" value="XM_003171450.1"/>
</dbReference>
<feature type="domain" description="Vacuolar protein sorting-associated protein 8 central" evidence="3">
    <location>
        <begin position="741"/>
        <end position="933"/>
    </location>
</feature>
<dbReference type="GO" id="GO:0006623">
    <property type="term" value="P:protein targeting to vacuole"/>
    <property type="evidence" value="ECO:0007669"/>
    <property type="project" value="InterPro"/>
</dbReference>
<feature type="region of interest" description="Disordered" evidence="2">
    <location>
        <begin position="1527"/>
        <end position="1585"/>
    </location>
</feature>
<dbReference type="InterPro" id="IPR059070">
    <property type="entry name" value="TPR_VPS8_2"/>
</dbReference>
<evidence type="ECO:0000259" key="3">
    <source>
        <dbReference type="Pfam" id="PF12816"/>
    </source>
</evidence>
<sequence length="1656" mass="183788">MGPTIEGSDNEPRDDELDLRDPGSDVDVGADADIDEEHESELVGTGEDEDVIALEGGDGHAQDDDLGSVSSSRDTSAAEAEVSGSISDGGERRPRQRSRERVHDSVDDLGSIPDDTPSIQGSMVSSPGSSAFAHRGSASNLSPVPHRPFDRRFQSRLSVSSIPPSNRSVSPALSLAHSRNSSLASHLRFDSSTPDLPEEESEPAPWEVIRWTKLKKIAGQVFSEVGKRNFGRPTCIAVSTSIVLGTTKGVILVFDYQQNLKAIIGPGTKAVSSGSITSLAISADHSTLAGGHADGTIFTWEIARPARPFLHIPPIPKDQLDSHRADGHVAGVSVIHIGFLGTRHTALVSADDSGMAFSHLATRGMGAVGRVVRTTRILGRYPDFSPSAVARKPSSVLAFSPLPLGNVDQPTDSLGLVAMLTPYLLVIVSTTPVARTQYKSGRPKELAAHSALTATLAWFPAIKLKGKDSEVSKTKLVYCWSNVLTILDVYENKQVDDGDKDRPASLRFKPRCRWRADEAIVAVQWISRSVIAVMTITQQLLILEDNSLRVTDSSDLIHKHIYHVDLFSRQLHTLVEQLNDDDDDNSEQDQSMHGVIADAFYMSFRAYKGRLFFLGFNDICVGSLSNWADRLLALVESGDFIGAIRLATSFYTGRSEKLTVGLPEEDELRHQVVREKLLEMMSASLRFAFGKNAESDIERLQKSQLSDLADACIFACEAMDNHEFLFEEVYAWYEEYEAYGVFMDALEPYIIKGSVRALPPTAVKSLITHFVTTHTASRLEEIICLLETDTMDIDQVTTLCKKHNLYDAFIYVWNCALHDYISPLQELLNLVRKHKAQSSSADKDPEVIAKDHVNASKMFPYLSYILTSRVYPTGDELGEHEALPAKSEIYKFLFSGKSGRGDGRMNGAPPFQSLRMMLEFDTPSFMSMLNEAFEDSFLNDPVDQWNNGEPAKSADGSSMNRQYLLRILLEVMDSNSSNFGTSDTIYLDMFIARNLPKYPQYILLSGSTLQQVLVRLCQYPSMEMLDDCQLSAEYLLSTYHPPDIQALIPLFEEAKFFRILKATHRAEKRYSDLLRTYIADPEDQQHVFVCIRDCLRPSSSLTKKQRRGLLTTMEESAKELASINIYETAHTVQSLAPELHSKFLQALQNDSASQYEYLHTIIEDEQGSKTDARPVDTVSHELIEKYLQLMCQYNPSHVADFINLIKAGDLQLEAVLPYIEDSGIVDAAVILLAKQGEVTNAMERLTRHLSTLEAGLSGLLQNADDTPDSANAAEAVTDLILSVEKYTRVGTWLCQEQSKVARRVHEGGTFNKRGSSVFEQPLTYDENLWLVLIEAVVKIAQQISPLLRRGLLEDNTKESREAWQVEADEDDEDANQPGHLSSSFKSLVQQVFTSLLTSTTKARHAPHQKTDVSFLRILRAFLTRAAAASPSLSELRTVIGSIFSAYTYEESLLSLANTMLDKDLFVHVDEITKLRQKGWRPRGQVCEVCRRRVWGPGTGTYIWDAWENEWDQQRRRRRNRLADRDRDDEINTNVSSRSKGKGVAVPSVPPSNLSHDEPSQRETTTTMTPDFSSSTKVNGRGLGESSAGATLAAPMDLGPLIVFGCRHLYHQSCLTEAVAQQCVGDDASSPVASESTFHHRVHNRAGPRQFSCLLCK</sequence>
<evidence type="ECO:0000259" key="4">
    <source>
        <dbReference type="Pfam" id="PF25066"/>
    </source>
</evidence>
<dbReference type="Pfam" id="PF12816">
    <property type="entry name" value="TPR_Vps8"/>
    <property type="match status" value="1"/>
</dbReference>
<feature type="compositionally biased region" description="Polar residues" evidence="2">
    <location>
        <begin position="1561"/>
        <end position="1577"/>
    </location>
</feature>
<feature type="compositionally biased region" description="Polar residues" evidence="2">
    <location>
        <begin position="117"/>
        <end position="129"/>
    </location>
</feature>
<dbReference type="OrthoDB" id="289913at2759"/>
<dbReference type="GO" id="GO:0034058">
    <property type="term" value="P:endosomal vesicle fusion"/>
    <property type="evidence" value="ECO:0007669"/>
    <property type="project" value="TreeGrafter"/>
</dbReference>
<comment type="similarity">
    <text evidence="1">Belongs to the VPS8 family.</text>
</comment>
<dbReference type="GO" id="GO:0005770">
    <property type="term" value="C:late endosome"/>
    <property type="evidence" value="ECO:0007669"/>
    <property type="project" value="TreeGrafter"/>
</dbReference>
<proteinExistence type="inferred from homology"/>
<dbReference type="InterPro" id="IPR036322">
    <property type="entry name" value="WD40_repeat_dom_sf"/>
</dbReference>